<comment type="caution">
    <text evidence="2">The sequence shown here is derived from an EMBL/GenBank/DDBJ whole genome shotgun (WGS) entry which is preliminary data.</text>
</comment>
<sequence length="166" mass="18835">MLFDEGILQSLSETRVAGGHRPLLPDDPEPLFKFLSTRLFLNRSVAFLLFAFWVGLGWVANFGTRSAGQEAQSEISTKKVDEEEWIWKAADGILRMIIENCWELFGRMISKRGEASMESGSLSIRSWLEWIAIGSVRTTIVIFIYETAIRGFSDSLRHRVCLLDSS</sequence>
<keyword evidence="1" id="KW-1133">Transmembrane helix</keyword>
<evidence type="ECO:0000313" key="3">
    <source>
        <dbReference type="Proteomes" id="UP001141327"/>
    </source>
</evidence>
<dbReference type="Proteomes" id="UP001141327">
    <property type="component" value="Unassembled WGS sequence"/>
</dbReference>
<accession>A0ABQ8U9E5</accession>
<keyword evidence="1" id="KW-0472">Membrane</keyword>
<keyword evidence="1" id="KW-0812">Transmembrane</keyword>
<keyword evidence="3" id="KW-1185">Reference proteome</keyword>
<proteinExistence type="predicted"/>
<organism evidence="2 3">
    <name type="scientific">Paratrimastix pyriformis</name>
    <dbReference type="NCBI Taxonomy" id="342808"/>
    <lineage>
        <taxon>Eukaryota</taxon>
        <taxon>Metamonada</taxon>
        <taxon>Preaxostyla</taxon>
        <taxon>Paratrimastigidae</taxon>
        <taxon>Paratrimastix</taxon>
    </lineage>
</organism>
<evidence type="ECO:0000313" key="2">
    <source>
        <dbReference type="EMBL" id="KAJ4453965.1"/>
    </source>
</evidence>
<gene>
    <name evidence="2" type="ORF">PAPYR_11434</name>
</gene>
<name>A0ABQ8U9E5_9EUKA</name>
<reference evidence="2" key="1">
    <citation type="journal article" date="2022" name="bioRxiv">
        <title>Genomics of Preaxostyla Flagellates Illuminates Evolutionary Transitions and the Path Towards Mitochondrial Loss.</title>
        <authorList>
            <person name="Novak L.V.F."/>
            <person name="Treitli S.C."/>
            <person name="Pyrih J."/>
            <person name="Halakuc P."/>
            <person name="Pipaliya S.V."/>
            <person name="Vacek V."/>
            <person name="Brzon O."/>
            <person name="Soukal P."/>
            <person name="Eme L."/>
            <person name="Dacks J.B."/>
            <person name="Karnkowska A."/>
            <person name="Elias M."/>
            <person name="Hampl V."/>
        </authorList>
    </citation>
    <scope>NUCLEOTIDE SEQUENCE</scope>
    <source>
        <strain evidence="2">RCP-MX</strain>
    </source>
</reference>
<dbReference type="EMBL" id="JAPMOS010000198">
    <property type="protein sequence ID" value="KAJ4453965.1"/>
    <property type="molecule type" value="Genomic_DNA"/>
</dbReference>
<protein>
    <submittedName>
        <fullName evidence="2">Uncharacterized protein</fullName>
    </submittedName>
</protein>
<feature type="transmembrane region" description="Helical" evidence="1">
    <location>
        <begin position="40"/>
        <end position="60"/>
    </location>
</feature>
<evidence type="ECO:0000256" key="1">
    <source>
        <dbReference type="SAM" id="Phobius"/>
    </source>
</evidence>